<comment type="caution">
    <text evidence="1">The sequence shown here is derived from an EMBL/GenBank/DDBJ whole genome shotgun (WGS) entry which is preliminary data.</text>
</comment>
<accession>K8WHL5</accession>
<keyword evidence="2" id="KW-1185">Reference proteome</keyword>
<dbReference type="HOGENOM" id="CLU_2013247_0_0_6"/>
<evidence type="ECO:0000313" key="2">
    <source>
        <dbReference type="Proteomes" id="UP000010290"/>
    </source>
</evidence>
<dbReference type="PATRIC" id="fig|1141660.3.peg.920"/>
<organism evidence="1 2">
    <name type="scientific">Providencia sneebia DSM 19967</name>
    <dbReference type="NCBI Taxonomy" id="1141660"/>
    <lineage>
        <taxon>Bacteria</taxon>
        <taxon>Pseudomonadati</taxon>
        <taxon>Pseudomonadota</taxon>
        <taxon>Gammaproteobacteria</taxon>
        <taxon>Enterobacterales</taxon>
        <taxon>Morganellaceae</taxon>
        <taxon>Providencia</taxon>
    </lineage>
</organism>
<gene>
    <name evidence="1" type="ORF">OO7_04544</name>
</gene>
<name>K8WHL5_9GAMM</name>
<sequence>MGLQHNEIIPLLAGSKQKIMSVINKLILVIKYQQAKLTNRHQDWMLYRSKMSKHDFLFADAAQFVEIPEGFSEKELAIKLLFNVDSRKAIVWALRLNIKLPDGSIIMKRPECINFIVNKMIDN</sequence>
<evidence type="ECO:0000313" key="1">
    <source>
        <dbReference type="EMBL" id="EKT60073.1"/>
    </source>
</evidence>
<dbReference type="Proteomes" id="UP000010290">
    <property type="component" value="Chromosome"/>
</dbReference>
<dbReference type="EMBL" id="AKKN01000005">
    <property type="protein sequence ID" value="EKT60073.1"/>
    <property type="molecule type" value="Genomic_DNA"/>
</dbReference>
<reference evidence="1 2" key="1">
    <citation type="journal article" date="2012" name="BMC Genomics">
        <title>Comparative genomics of bacteria in the genus Providencia isolated from wild Drosophila melanogaster.</title>
        <authorList>
            <person name="Galac M.R."/>
            <person name="Lazzaro B.P."/>
        </authorList>
    </citation>
    <scope>NUCLEOTIDE SEQUENCE [LARGE SCALE GENOMIC DNA]</scope>
    <source>
        <strain evidence="1 2">DSM 19967</strain>
    </source>
</reference>
<dbReference type="AlphaFoldDB" id="K8WHL5"/>
<protein>
    <submittedName>
        <fullName evidence="1">Two-component response regulator</fullName>
    </submittedName>
</protein>
<proteinExistence type="predicted"/>